<dbReference type="Pfam" id="PF04359">
    <property type="entry name" value="DUF493"/>
    <property type="match status" value="1"/>
</dbReference>
<protein>
    <submittedName>
        <fullName evidence="1">Putative lipoic acid-binding regulatory protein</fullName>
    </submittedName>
</protein>
<name>A0A1W1WQH7_9BACT</name>
<evidence type="ECO:0000313" key="1">
    <source>
        <dbReference type="EMBL" id="SMC08537.1"/>
    </source>
</evidence>
<dbReference type="SUPFAM" id="SSF117991">
    <property type="entry name" value="YbeD/HP0495-like"/>
    <property type="match status" value="1"/>
</dbReference>
<accession>A0A1W1WQH7</accession>
<dbReference type="Gene3D" id="3.30.70.260">
    <property type="match status" value="1"/>
</dbReference>
<dbReference type="RefSeq" id="WP_159445291.1">
    <property type="nucleotide sequence ID" value="NZ_AP026671.1"/>
</dbReference>
<dbReference type="Proteomes" id="UP000192602">
    <property type="component" value="Unassembled WGS sequence"/>
</dbReference>
<organism evidence="1 2">
    <name type="scientific">Nitratiruptor tergarcus DSM 16512</name>
    <dbReference type="NCBI Taxonomy" id="1069081"/>
    <lineage>
        <taxon>Bacteria</taxon>
        <taxon>Pseudomonadati</taxon>
        <taxon>Campylobacterota</taxon>
        <taxon>Epsilonproteobacteria</taxon>
        <taxon>Nautiliales</taxon>
        <taxon>Nitratiruptoraceae</taxon>
        <taxon>Nitratiruptor</taxon>
    </lineage>
</organism>
<dbReference type="OrthoDB" id="281538at2"/>
<keyword evidence="2" id="KW-1185">Reference proteome</keyword>
<reference evidence="2" key="1">
    <citation type="submission" date="2017-04" db="EMBL/GenBank/DDBJ databases">
        <authorList>
            <person name="Varghese N."/>
            <person name="Submissions S."/>
        </authorList>
    </citation>
    <scope>NUCLEOTIDE SEQUENCE [LARGE SCALE GENOMIC DNA]</scope>
    <source>
        <strain evidence="2">DSM 16512</strain>
    </source>
</reference>
<dbReference type="InterPro" id="IPR027471">
    <property type="entry name" value="YbeD-like_sf"/>
</dbReference>
<evidence type="ECO:0000313" key="2">
    <source>
        <dbReference type="Proteomes" id="UP000192602"/>
    </source>
</evidence>
<dbReference type="EMBL" id="FWWZ01000001">
    <property type="protein sequence ID" value="SMC08537.1"/>
    <property type="molecule type" value="Genomic_DNA"/>
</dbReference>
<dbReference type="AlphaFoldDB" id="A0A1W1WQH7"/>
<gene>
    <name evidence="1" type="ORF">SAMN05660197_0291</name>
</gene>
<dbReference type="STRING" id="1069081.SAMN05660197_0291"/>
<dbReference type="InterPro" id="IPR007454">
    <property type="entry name" value="UPF0250_YbeD-like"/>
</dbReference>
<proteinExistence type="predicted"/>
<sequence length="88" mass="10581">MKELKDFDQKVQIEYPTIWRYKVIGENARKTREAIESVTNRPTTITFSKQSNRGKYQSFNADIMVHSEEEREKIYQDLKKHEDIKMVL</sequence>